<feature type="chain" id="PRO_5042038923" description="Azaphilone pigments biosynthesis cluster protein L N-terminal domain-containing protein" evidence="1">
    <location>
        <begin position="19"/>
        <end position="760"/>
    </location>
</feature>
<keyword evidence="4" id="KW-1185">Reference proteome</keyword>
<keyword evidence="1" id="KW-0732">Signal</keyword>
<comment type="caution">
    <text evidence="3">The sequence shown here is derived from an EMBL/GenBank/DDBJ whole genome shotgun (WGS) entry which is preliminary data.</text>
</comment>
<dbReference type="GeneID" id="81596232"/>
<dbReference type="Pfam" id="PF17111">
    <property type="entry name" value="PigL_N"/>
    <property type="match status" value="2"/>
</dbReference>
<dbReference type="InterPro" id="IPR031348">
    <property type="entry name" value="PigL_N"/>
</dbReference>
<protein>
    <recommendedName>
        <fullName evidence="2">Azaphilone pigments biosynthesis cluster protein L N-terminal domain-containing protein</fullName>
    </recommendedName>
</protein>
<accession>A0AAD6CDB1</accession>
<evidence type="ECO:0000313" key="3">
    <source>
        <dbReference type="EMBL" id="KAJ5461054.1"/>
    </source>
</evidence>
<feature type="domain" description="Azaphilone pigments biosynthesis cluster protein L N-terminal" evidence="2">
    <location>
        <begin position="2"/>
        <end position="210"/>
    </location>
</feature>
<name>A0AAD6CDB1_9EURO</name>
<evidence type="ECO:0000313" key="4">
    <source>
        <dbReference type="Proteomes" id="UP001213681"/>
    </source>
</evidence>
<reference evidence="3" key="1">
    <citation type="submission" date="2022-12" db="EMBL/GenBank/DDBJ databases">
        <authorList>
            <person name="Petersen C."/>
        </authorList>
    </citation>
    <scope>NUCLEOTIDE SEQUENCE</scope>
    <source>
        <strain evidence="3">IBT 16125</strain>
    </source>
</reference>
<proteinExistence type="predicted"/>
<dbReference type="Proteomes" id="UP001213681">
    <property type="component" value="Unassembled WGS sequence"/>
</dbReference>
<gene>
    <name evidence="3" type="ORF">N7458_002606</name>
</gene>
<evidence type="ECO:0000259" key="2">
    <source>
        <dbReference type="Pfam" id="PF17111"/>
    </source>
</evidence>
<reference evidence="3" key="2">
    <citation type="journal article" date="2023" name="IMA Fungus">
        <title>Comparative genomic study of the Penicillium genus elucidates a diverse pangenome and 15 lateral gene transfer events.</title>
        <authorList>
            <person name="Petersen C."/>
            <person name="Sorensen T."/>
            <person name="Nielsen M.R."/>
            <person name="Sondergaard T.E."/>
            <person name="Sorensen J.L."/>
            <person name="Fitzpatrick D.A."/>
            <person name="Frisvad J.C."/>
            <person name="Nielsen K.L."/>
        </authorList>
    </citation>
    <scope>NUCLEOTIDE SEQUENCE</scope>
    <source>
        <strain evidence="3">IBT 16125</strain>
    </source>
</reference>
<feature type="domain" description="Azaphilone pigments biosynthesis cluster protein L N-terminal" evidence="2">
    <location>
        <begin position="241"/>
        <end position="306"/>
    </location>
</feature>
<organism evidence="3 4">
    <name type="scientific">Penicillium daleae</name>
    <dbReference type="NCBI Taxonomy" id="63821"/>
    <lineage>
        <taxon>Eukaryota</taxon>
        <taxon>Fungi</taxon>
        <taxon>Dikarya</taxon>
        <taxon>Ascomycota</taxon>
        <taxon>Pezizomycotina</taxon>
        <taxon>Eurotiomycetes</taxon>
        <taxon>Eurotiomycetidae</taxon>
        <taxon>Eurotiales</taxon>
        <taxon>Aspergillaceae</taxon>
        <taxon>Penicillium</taxon>
    </lineage>
</organism>
<dbReference type="RefSeq" id="XP_056770096.1">
    <property type="nucleotide sequence ID" value="XM_056905989.1"/>
</dbReference>
<evidence type="ECO:0000256" key="1">
    <source>
        <dbReference type="SAM" id="SignalP"/>
    </source>
</evidence>
<dbReference type="EMBL" id="JAPVEA010000002">
    <property type="protein sequence ID" value="KAJ5461054.1"/>
    <property type="molecule type" value="Genomic_DNA"/>
</dbReference>
<feature type="signal peptide" evidence="1">
    <location>
        <begin position="1"/>
        <end position="18"/>
    </location>
</feature>
<sequence>MAESVGLASGILALATFAFQSSVSLYETVNSFRSHPKRVRDLLGELEALSDVLAPLVDLIKSNYDADLSVLEMPLLRCGNVCKEFQQVLLRCVSRSNSNRTSFRDWARITYMGDDIKDFRDLLAGYKATINIALIDTTLRQSAVAVQSIRDYEGLIQDTKEDLAAQLGSIDRKLEQLAEKDGAQSESDVVELHSLREERLSTEKCLQICAQLSSHIDQIHLRSDDAGPFWESVGAGASPEMVTNEGLQECKNSLAVTAAKLEKHMRDIMDQLLSKSKTSISSDEDAQDLSRLRDEWETARQCLDICSRASSTERTELQMMEDEKYSTQRSLDICDHSCALIDQSQSRLAGEEEESSKPIDHMSSSIVQKSLSLATANSLDSVQKEDLSQGQLEEAEKVEVQVRETRWQIPGLEHPDAHFISEAAIHNTHVDFGDSDSSTDNNSVFSDPLSIPSTSSLNPGKEEITLLLIQQFANLLNEDGVVLLLLSTGVSKNFIGFQKMQNNFRRLLKQFANNLEADIVSEPHRDLKRFVSLYSVMITRELFAIAPIYEHRNIKPHVLEAEHGAGLVEKRQAREKKVELYLQSLHRGNTAPNTAPQASDVIKIFNTDDEESDQDSVAEEVGVVEPYEGSLQNLDQMKNFILGSTAYQILRRQLEEFVQPSLSSRFRDIVTRWSNPEHKNHGDIDRYKLRNLVTELQNASPFKIQFERNENSPRFVRFVSSFQHVIERWTGESWEWWPLPRCQRPLSESESRLRWKCIQP</sequence>
<dbReference type="AlphaFoldDB" id="A0AAD6CDB1"/>